<accession>A0ACC2PG90</accession>
<comment type="caution">
    <text evidence="1">The sequence shown here is derived from an EMBL/GenBank/DDBJ whole genome shotgun (WGS) entry which is preliminary data.</text>
</comment>
<reference evidence="1" key="1">
    <citation type="submission" date="2023-04" db="EMBL/GenBank/DDBJ databases">
        <title>A chromosome-level genome assembly of the parasitoid wasp Eretmocerus hayati.</title>
        <authorList>
            <person name="Zhong Y."/>
            <person name="Liu S."/>
            <person name="Liu Y."/>
        </authorList>
    </citation>
    <scope>NUCLEOTIDE SEQUENCE</scope>
    <source>
        <strain evidence="1">ZJU_SS_LIU_2023</strain>
    </source>
</reference>
<sequence length="272" mass="30802">MLESRSAIYKMINTEISSDRTIRKWPGPYASDKTPYLERNFSPAVRRVCAAQPLLPRISKVIVLGDVAVGKTALVNRFCHKSFDTNYKATIGVDFEVERFDILGVPFNLQIWDTAGQERFKCIAASYYRGANVIMIVFDLGSLMSLHHCQQWLTEANHSNNGPYHIFLVGTKRDLLSNQVYEIVEAKAVEIARRMRAELWAVSARSGDGVAELFARVAALAFDASILREVHAAQRAQPIIIGDELISQYTLFFLYACLRKYWHCVGVYTLSR</sequence>
<keyword evidence="2" id="KW-1185">Reference proteome</keyword>
<dbReference type="Proteomes" id="UP001239111">
    <property type="component" value="Chromosome 1"/>
</dbReference>
<gene>
    <name evidence="1" type="ORF">QAD02_017381</name>
</gene>
<evidence type="ECO:0000313" key="1">
    <source>
        <dbReference type="EMBL" id="KAJ8681589.1"/>
    </source>
</evidence>
<name>A0ACC2PG90_9HYME</name>
<organism evidence="1 2">
    <name type="scientific">Eretmocerus hayati</name>
    <dbReference type="NCBI Taxonomy" id="131215"/>
    <lineage>
        <taxon>Eukaryota</taxon>
        <taxon>Metazoa</taxon>
        <taxon>Ecdysozoa</taxon>
        <taxon>Arthropoda</taxon>
        <taxon>Hexapoda</taxon>
        <taxon>Insecta</taxon>
        <taxon>Pterygota</taxon>
        <taxon>Neoptera</taxon>
        <taxon>Endopterygota</taxon>
        <taxon>Hymenoptera</taxon>
        <taxon>Apocrita</taxon>
        <taxon>Proctotrupomorpha</taxon>
        <taxon>Chalcidoidea</taxon>
        <taxon>Aphelinidae</taxon>
        <taxon>Aphelininae</taxon>
        <taxon>Eretmocerus</taxon>
    </lineage>
</organism>
<evidence type="ECO:0000313" key="2">
    <source>
        <dbReference type="Proteomes" id="UP001239111"/>
    </source>
</evidence>
<protein>
    <submittedName>
        <fullName evidence="1">Uncharacterized protein</fullName>
    </submittedName>
</protein>
<dbReference type="EMBL" id="CM056741">
    <property type="protein sequence ID" value="KAJ8681589.1"/>
    <property type="molecule type" value="Genomic_DNA"/>
</dbReference>
<proteinExistence type="predicted"/>